<evidence type="ECO:0000313" key="1">
    <source>
        <dbReference type="EMBL" id="RXN83701.1"/>
    </source>
</evidence>
<name>A0A4Q1HCU6_9BURK</name>
<dbReference type="AlphaFoldDB" id="A0A4Q1HCU6"/>
<evidence type="ECO:0000313" key="2">
    <source>
        <dbReference type="Proteomes" id="UP000290849"/>
    </source>
</evidence>
<dbReference type="Gene3D" id="3.40.630.30">
    <property type="match status" value="1"/>
</dbReference>
<dbReference type="InterPro" id="IPR007434">
    <property type="entry name" value="FemAB-like"/>
</dbReference>
<comment type="caution">
    <text evidence="1">The sequence shown here is derived from an EMBL/GenBank/DDBJ whole genome shotgun (WGS) entry which is preliminary data.</text>
</comment>
<dbReference type="SUPFAM" id="SSF55729">
    <property type="entry name" value="Acyl-CoA N-acyltransferases (Nat)"/>
    <property type="match status" value="1"/>
</dbReference>
<reference evidence="1 2" key="1">
    <citation type="journal article" date="2017" name="Int. J. Syst. Evol. Microbiol.">
        <title>Achromobacter aloeverae sp. nov., isolated from the root of Aloe vera (L.) Burm.f.</title>
        <authorList>
            <person name="Kuncharoen N."/>
            <person name="Muramatsu Y."/>
            <person name="Shibata C."/>
            <person name="Kamakura Y."/>
            <person name="Nakagawa Y."/>
            <person name="Tanasupawat S."/>
        </authorList>
    </citation>
    <scope>NUCLEOTIDE SEQUENCE [LARGE SCALE GENOMIC DNA]</scope>
    <source>
        <strain evidence="1 2">AVA-1</strain>
    </source>
</reference>
<dbReference type="RefSeq" id="WP_129153812.1">
    <property type="nucleotide sequence ID" value="NZ_JBHSDO010000015.1"/>
</dbReference>
<dbReference type="OrthoDB" id="9776898at2"/>
<keyword evidence="2" id="KW-1185">Reference proteome</keyword>
<dbReference type="PANTHER" id="PTHR47017">
    <property type="entry name" value="ACYL-COA"/>
    <property type="match status" value="1"/>
</dbReference>
<dbReference type="PANTHER" id="PTHR47017:SF1">
    <property type="entry name" value="ACYL-COA"/>
    <property type="match status" value="1"/>
</dbReference>
<sequence>MTDPQRDPRPADPDDARLTVTRTLDTVDPDQWNALAGPQPFLTHAFLSALHDTGCAAPPKGWAPYYLLLRRAGVLAGAMPLYVKTHSRGEYVFDHAWAEAFERHGLAYYPKLLAAVPFTPVSGPRLLARTHADRVRLARGAIELTQSLKLSSLHVLFPQAEDQRALEEAGYLVRQGVQFHWENTGYGDFDAFLAALNHDKRKKIRQDRKKVAAAGIAFRWLQGAAIDDEALAFFHACYVETYRNHWSSPYLTLDFFRRLRDDLPDALVLVLACRDGQPVAAALNMTDGQALYGRHWGAMEFVPGLHFETCYLQGIEYCLAHGLDRFEGGAQGEHKIARGLLPTPTCSAHWIADRRFADAIADFLQREGDAMVAYREELEAHAPFRQDGASLPGTPS</sequence>
<organism evidence="1 2">
    <name type="scientific">Achromobacter aloeverae</name>
    <dbReference type="NCBI Taxonomy" id="1750518"/>
    <lineage>
        <taxon>Bacteria</taxon>
        <taxon>Pseudomonadati</taxon>
        <taxon>Pseudomonadota</taxon>
        <taxon>Betaproteobacteria</taxon>
        <taxon>Burkholderiales</taxon>
        <taxon>Alcaligenaceae</taxon>
        <taxon>Achromobacter</taxon>
    </lineage>
</organism>
<proteinExistence type="predicted"/>
<dbReference type="Proteomes" id="UP000290849">
    <property type="component" value="Unassembled WGS sequence"/>
</dbReference>
<keyword evidence="1" id="KW-0808">Transferase</keyword>
<accession>A0A4Q1HCU6</accession>
<dbReference type="InterPro" id="IPR016181">
    <property type="entry name" value="Acyl_CoA_acyltransferase"/>
</dbReference>
<dbReference type="GO" id="GO:0016740">
    <property type="term" value="F:transferase activity"/>
    <property type="evidence" value="ECO:0007669"/>
    <property type="project" value="UniProtKB-KW"/>
</dbReference>
<dbReference type="EMBL" id="PYAL01000009">
    <property type="protein sequence ID" value="RXN83701.1"/>
    <property type="molecule type" value="Genomic_DNA"/>
</dbReference>
<gene>
    <name evidence="1" type="ORF">C7R54_25830</name>
</gene>
<dbReference type="Pfam" id="PF04339">
    <property type="entry name" value="FemAB_like"/>
    <property type="match status" value="1"/>
</dbReference>
<protein>
    <submittedName>
        <fullName evidence="1">GNAT family N-acetyltransferase</fullName>
    </submittedName>
</protein>